<sequence length="439" mass="47561">MALGNYLAWWEAMMWPTMWDTANDVGFLELEFLLGSTAAGALRVYLEDSVHLIGAKGGHQGGISEKTYGDISSTDLDFKEFLITQALSAAEAANAIFTSVRESTSSTVGPEFACPYCWGPAPAPCILLMIGEHVLWSSFILCSYSSFSASVLLSSHFSASSHSFRAVCLSCSLNLSPASSSACFTLKMYDSSWLRADTLCRWRSSSSLYRSASDNILSISACDKRPLSFLITMFLLRPVLFSLADTFRIPFASRSKVTSILGTPRGAGGMPVKSKRPSKLLSFVMARSPSYTWMVTAGWLSEYVVNVCDCLQGILALRSMILVITPPAVSIPSDRGATSTNSTSWILECCSPLSIAACTAAPYATASSGLMDRFSCLPQKKFCNMLWILGMRVEPPTSTTSWMELLSSLASLSAFSTGSRVPRNRSAFSSSNRARDTLV</sequence>
<proteinExistence type="predicted"/>
<name>A0A2H1W9P3_SPOFR</name>
<protein>
    <submittedName>
        <fullName evidence="1">SFRICE_015417</fullName>
    </submittedName>
</protein>
<gene>
    <name evidence="1" type="ORF">SFRICE_015417</name>
</gene>
<evidence type="ECO:0000313" key="1">
    <source>
        <dbReference type="EMBL" id="SOQ49780.1"/>
    </source>
</evidence>
<dbReference type="AlphaFoldDB" id="A0A2H1W9P3"/>
<organism evidence="1">
    <name type="scientific">Spodoptera frugiperda</name>
    <name type="common">Fall armyworm</name>
    <dbReference type="NCBI Taxonomy" id="7108"/>
    <lineage>
        <taxon>Eukaryota</taxon>
        <taxon>Metazoa</taxon>
        <taxon>Ecdysozoa</taxon>
        <taxon>Arthropoda</taxon>
        <taxon>Hexapoda</taxon>
        <taxon>Insecta</taxon>
        <taxon>Pterygota</taxon>
        <taxon>Neoptera</taxon>
        <taxon>Endopterygota</taxon>
        <taxon>Lepidoptera</taxon>
        <taxon>Glossata</taxon>
        <taxon>Ditrysia</taxon>
        <taxon>Noctuoidea</taxon>
        <taxon>Noctuidae</taxon>
        <taxon>Amphipyrinae</taxon>
        <taxon>Spodoptera</taxon>
    </lineage>
</organism>
<dbReference type="EMBL" id="ODYU01007205">
    <property type="protein sequence ID" value="SOQ49780.1"/>
    <property type="molecule type" value="Genomic_DNA"/>
</dbReference>
<reference evidence="1" key="1">
    <citation type="submission" date="2016-07" db="EMBL/GenBank/DDBJ databases">
        <authorList>
            <person name="Bretaudeau A."/>
        </authorList>
    </citation>
    <scope>NUCLEOTIDE SEQUENCE</scope>
    <source>
        <strain evidence="1">Rice</strain>
        <tissue evidence="1">Whole body</tissue>
    </source>
</reference>
<accession>A0A2H1W9P3</accession>